<dbReference type="GO" id="GO:0046854">
    <property type="term" value="P:phosphatidylinositol phosphate biosynthetic process"/>
    <property type="evidence" value="ECO:0007669"/>
    <property type="project" value="InterPro"/>
</dbReference>
<dbReference type="InterPro" id="IPR020552">
    <property type="entry name" value="Inositol_monoPase_Li-sen"/>
</dbReference>
<evidence type="ECO:0000256" key="1">
    <source>
        <dbReference type="ARBA" id="ARBA00001033"/>
    </source>
</evidence>
<comment type="similarity">
    <text evidence="5">Belongs to the inositol monophosphatase superfamily.</text>
</comment>
<dbReference type="GO" id="GO:0046872">
    <property type="term" value="F:metal ion binding"/>
    <property type="evidence" value="ECO:0007669"/>
    <property type="project" value="UniProtKB-KW"/>
</dbReference>
<accession>A0A9P9YPZ2</accession>
<dbReference type="PRINTS" id="PR00377">
    <property type="entry name" value="IMPHPHTASES"/>
</dbReference>
<evidence type="ECO:0000256" key="4">
    <source>
        <dbReference type="ARBA" id="ARBA00005152"/>
    </source>
</evidence>
<keyword evidence="8 13" id="KW-0479">Metal-binding</keyword>
<dbReference type="PANTHER" id="PTHR20854:SF4">
    <property type="entry name" value="INOSITOL-1-MONOPHOSPHATASE-RELATED"/>
    <property type="match status" value="1"/>
</dbReference>
<evidence type="ECO:0000256" key="14">
    <source>
        <dbReference type="SAM" id="MobiDB-lite"/>
    </source>
</evidence>
<comment type="pathway">
    <text evidence="4">Polyol metabolism; myo-inositol biosynthesis; myo-inositol from D-glucose 6-phosphate: step 2/2.</text>
</comment>
<dbReference type="EC" id="3.1.3.25" evidence="6"/>
<evidence type="ECO:0000256" key="2">
    <source>
        <dbReference type="ARBA" id="ARBA00001946"/>
    </source>
</evidence>
<feature type="region of interest" description="Disordered" evidence="14">
    <location>
        <begin position="1"/>
        <end position="225"/>
    </location>
</feature>
<dbReference type="Proteomes" id="UP001059596">
    <property type="component" value="Unassembled WGS sequence"/>
</dbReference>
<dbReference type="GO" id="GO:0006020">
    <property type="term" value="P:inositol metabolic process"/>
    <property type="evidence" value="ECO:0007669"/>
    <property type="project" value="TreeGrafter"/>
</dbReference>
<comment type="caution">
    <text evidence="15">The sequence shown here is derived from an EMBL/GenBank/DDBJ whole genome shotgun (WGS) entry which is preliminary data.</text>
</comment>
<dbReference type="InterPro" id="IPR020583">
    <property type="entry name" value="Inositol_monoP_metal-BS"/>
</dbReference>
<dbReference type="InterPro" id="IPR033942">
    <property type="entry name" value="IMPase"/>
</dbReference>
<sequence length="595" mass="64695">MAEEQQPPNKKPEGKDTPERNAATGFGLEDHEATQQDARVTTLRHAEERRGSMMPPEKRPLKGASQVRLQTANEQWGGGRVGEHTPPVASSAVAPDLPPKPQRYSDADADADVESSEVERPPQKRKSEKSDRVISDSPISSDEQQSPAPAVEPTPRTAPPPAPIPTPPPAPAPVPPQSQPEPQRKPTEAEPMPPPAQRPEDVPMPPPMMSSLQPDTSKDDVQSSLSKLTNTVVTFDPSKDFANKGTNTSGMIYSESESNLEAEPVSQLPAVFPASDLDTLFQLACSEVKKAGAIALAENEKKMEYTTKQHTHDLVTPTDNIVEETFIKAISSRFPDHQFIAEERISKSETGMVTLTDEPTWIIDPIDGTMNYVHHFPHYCISVAYLVNQETQFGIIYNPPMKNMYTAQLGKGAQLNGSDIRTTGQTKLSSAMILQEYSSDSNETRNLVAAENSQRLVKKTHAMRSIGSSAMCLAMVASGVADAYYNFGLHVWDMCAGALIVTEAGGVAMDPAGTELDIMSRRCLAASTEHLALELGSHLEQNYPSPRDDEPRSVNPNEYGPAPETKDFSGQTDFPDSDTADTTDTETAAADAERR</sequence>
<dbReference type="Gene3D" id="3.40.190.80">
    <property type="match status" value="1"/>
</dbReference>
<protein>
    <recommendedName>
        <fullName evidence="6">inositol-phosphate phosphatase</fullName>
        <ecNumber evidence="6">3.1.3.25</ecNumber>
    </recommendedName>
    <alternativeName>
        <fullName evidence="12">Inositol-1(or 4)-monophosphatase</fullName>
    </alternativeName>
</protein>
<feature type="binding site" evidence="13">
    <location>
        <position position="342"/>
    </location>
    <ligand>
        <name>Mg(2+)</name>
        <dbReference type="ChEBI" id="CHEBI:18420"/>
        <label>1</label>
        <note>catalytic</note>
    </ligand>
</feature>
<gene>
    <name evidence="15" type="ORF">M5D96_006412</name>
</gene>
<dbReference type="GO" id="GO:0005737">
    <property type="term" value="C:cytoplasm"/>
    <property type="evidence" value="ECO:0007669"/>
    <property type="project" value="UniProtKB-SubCell"/>
</dbReference>
<dbReference type="InterPro" id="IPR000760">
    <property type="entry name" value="Inositol_monophosphatase-like"/>
</dbReference>
<dbReference type="PROSITE" id="PS00629">
    <property type="entry name" value="IMP_1"/>
    <property type="match status" value="1"/>
</dbReference>
<evidence type="ECO:0000256" key="9">
    <source>
        <dbReference type="ARBA" id="ARBA00022801"/>
    </source>
</evidence>
<dbReference type="InterPro" id="IPR020550">
    <property type="entry name" value="Inositol_monophosphatase_CS"/>
</dbReference>
<evidence type="ECO:0000256" key="13">
    <source>
        <dbReference type="PIRSR" id="PIRSR600760-2"/>
    </source>
</evidence>
<keyword evidence="7" id="KW-0963">Cytoplasm</keyword>
<dbReference type="GO" id="GO:0007165">
    <property type="term" value="P:signal transduction"/>
    <property type="evidence" value="ECO:0007669"/>
    <property type="project" value="TreeGrafter"/>
</dbReference>
<feature type="region of interest" description="Disordered" evidence="14">
    <location>
        <begin position="540"/>
        <end position="595"/>
    </location>
</feature>
<evidence type="ECO:0000256" key="12">
    <source>
        <dbReference type="ARBA" id="ARBA00077968"/>
    </source>
</evidence>
<name>A0A9P9YPZ2_9MUSC</name>
<dbReference type="OrthoDB" id="10254945at2759"/>
<keyword evidence="10 13" id="KW-0460">Magnesium</keyword>
<feature type="compositionally biased region" description="Acidic residues" evidence="14">
    <location>
        <begin position="107"/>
        <end position="116"/>
    </location>
</feature>
<dbReference type="Pfam" id="PF00459">
    <property type="entry name" value="Inositol_P"/>
    <property type="match status" value="1"/>
</dbReference>
<dbReference type="SUPFAM" id="SSF56655">
    <property type="entry name" value="Carbohydrate phosphatase"/>
    <property type="match status" value="1"/>
</dbReference>
<evidence type="ECO:0000256" key="7">
    <source>
        <dbReference type="ARBA" id="ARBA00022490"/>
    </source>
</evidence>
<dbReference type="CDD" id="cd01639">
    <property type="entry name" value="IMPase"/>
    <property type="match status" value="1"/>
</dbReference>
<dbReference type="AlphaFoldDB" id="A0A9P9YPZ2"/>
<dbReference type="Gene3D" id="3.30.540.10">
    <property type="entry name" value="Fructose-1,6-Bisphosphatase, subunit A, domain 1"/>
    <property type="match status" value="1"/>
</dbReference>
<dbReference type="PROSITE" id="PS00630">
    <property type="entry name" value="IMP_2"/>
    <property type="match status" value="1"/>
</dbReference>
<feature type="compositionally biased region" description="Basic and acidic residues" evidence="14">
    <location>
        <begin position="44"/>
        <end position="60"/>
    </location>
</feature>
<comment type="cofactor">
    <cofactor evidence="2 13">
        <name>Mg(2+)</name>
        <dbReference type="ChEBI" id="CHEBI:18420"/>
    </cofactor>
</comment>
<evidence type="ECO:0000256" key="11">
    <source>
        <dbReference type="ARBA" id="ARBA00035990"/>
    </source>
</evidence>
<comment type="catalytic activity">
    <reaction evidence="1">
        <text>a myo-inositol phosphate + H2O = myo-inositol + phosphate</text>
        <dbReference type="Rhea" id="RHEA:24056"/>
        <dbReference type="ChEBI" id="CHEBI:15377"/>
        <dbReference type="ChEBI" id="CHEBI:17268"/>
        <dbReference type="ChEBI" id="CHEBI:43474"/>
        <dbReference type="ChEBI" id="CHEBI:84139"/>
        <dbReference type="EC" id="3.1.3.25"/>
    </reaction>
</comment>
<evidence type="ECO:0000256" key="10">
    <source>
        <dbReference type="ARBA" id="ARBA00022842"/>
    </source>
</evidence>
<keyword evidence="16" id="KW-1185">Reference proteome</keyword>
<feature type="binding site" evidence="13">
    <location>
        <position position="493"/>
    </location>
    <ligand>
        <name>Mg(2+)</name>
        <dbReference type="ChEBI" id="CHEBI:18420"/>
        <label>1</label>
        <note>catalytic</note>
    </ligand>
</feature>
<feature type="compositionally biased region" description="Acidic residues" evidence="14">
    <location>
        <begin position="575"/>
        <end position="584"/>
    </location>
</feature>
<evidence type="ECO:0000313" key="15">
    <source>
        <dbReference type="EMBL" id="KAI8040469.1"/>
    </source>
</evidence>
<feature type="binding site" evidence="13">
    <location>
        <position position="364"/>
    </location>
    <ligand>
        <name>Mg(2+)</name>
        <dbReference type="ChEBI" id="CHEBI:18420"/>
        <label>1</label>
        <note>catalytic</note>
    </ligand>
</feature>
<reference evidence="15" key="1">
    <citation type="journal article" date="2023" name="Genome Biol. Evol.">
        <title>Long-read-based Genome Assembly of Drosophila gunungcola Reveals Fewer Chemosensory Genes in Flower-breeding Species.</title>
        <authorList>
            <person name="Negi A."/>
            <person name="Liao B.Y."/>
            <person name="Yeh S.D."/>
        </authorList>
    </citation>
    <scope>NUCLEOTIDE SEQUENCE</scope>
    <source>
        <strain evidence="15">Sukarami</strain>
    </source>
</reference>
<organism evidence="15 16">
    <name type="scientific">Drosophila gunungcola</name>
    <name type="common">fruit fly</name>
    <dbReference type="NCBI Taxonomy" id="103775"/>
    <lineage>
        <taxon>Eukaryota</taxon>
        <taxon>Metazoa</taxon>
        <taxon>Ecdysozoa</taxon>
        <taxon>Arthropoda</taxon>
        <taxon>Hexapoda</taxon>
        <taxon>Insecta</taxon>
        <taxon>Pterygota</taxon>
        <taxon>Neoptera</taxon>
        <taxon>Endopterygota</taxon>
        <taxon>Diptera</taxon>
        <taxon>Brachycera</taxon>
        <taxon>Muscomorpha</taxon>
        <taxon>Ephydroidea</taxon>
        <taxon>Drosophilidae</taxon>
        <taxon>Drosophila</taxon>
        <taxon>Sophophora</taxon>
    </lineage>
</organism>
<feature type="binding site" evidence="13">
    <location>
        <position position="367"/>
    </location>
    <ligand>
        <name>Mg(2+)</name>
        <dbReference type="ChEBI" id="CHEBI:18420"/>
        <label>1</label>
        <note>catalytic</note>
    </ligand>
</feature>
<evidence type="ECO:0000256" key="8">
    <source>
        <dbReference type="ARBA" id="ARBA00022723"/>
    </source>
</evidence>
<evidence type="ECO:0000313" key="16">
    <source>
        <dbReference type="Proteomes" id="UP001059596"/>
    </source>
</evidence>
<evidence type="ECO:0000256" key="5">
    <source>
        <dbReference type="ARBA" id="ARBA00009759"/>
    </source>
</evidence>
<feature type="binding site" evidence="13">
    <location>
        <position position="366"/>
    </location>
    <ligand>
        <name>Mg(2+)</name>
        <dbReference type="ChEBI" id="CHEBI:18420"/>
        <label>1</label>
        <note>catalytic</note>
    </ligand>
</feature>
<dbReference type="PANTHER" id="PTHR20854">
    <property type="entry name" value="INOSITOL MONOPHOSPHATASE"/>
    <property type="match status" value="1"/>
</dbReference>
<comment type="catalytic activity">
    <reaction evidence="11">
        <text>alpha-D-galactose 1-phosphate + H2O = D-galactose + phosphate</text>
        <dbReference type="Rhea" id="RHEA:29315"/>
        <dbReference type="ChEBI" id="CHEBI:4139"/>
        <dbReference type="ChEBI" id="CHEBI:15377"/>
        <dbReference type="ChEBI" id="CHEBI:43474"/>
        <dbReference type="ChEBI" id="CHEBI:58336"/>
        <dbReference type="EC" id="3.1.3.94"/>
    </reaction>
</comment>
<feature type="compositionally biased region" description="Basic and acidic residues" evidence="14">
    <location>
        <begin position="10"/>
        <end position="19"/>
    </location>
</feature>
<feature type="compositionally biased region" description="Pro residues" evidence="14">
    <location>
        <begin position="191"/>
        <end position="208"/>
    </location>
</feature>
<feature type="compositionally biased region" description="Pro residues" evidence="14">
    <location>
        <begin position="150"/>
        <end position="179"/>
    </location>
</feature>
<feature type="compositionally biased region" description="Polar residues" evidence="14">
    <location>
        <begin position="137"/>
        <end position="146"/>
    </location>
</feature>
<dbReference type="FunFam" id="3.30.540.10:FF:000013">
    <property type="entry name" value="Inositol-1-monophosphatase"/>
    <property type="match status" value="1"/>
</dbReference>
<dbReference type="FunFam" id="3.40.190.80:FF:000002">
    <property type="entry name" value="Inositol-1-monophosphatase"/>
    <property type="match status" value="1"/>
</dbReference>
<proteinExistence type="inferred from homology"/>
<keyword evidence="9" id="KW-0378">Hydrolase</keyword>
<evidence type="ECO:0000256" key="3">
    <source>
        <dbReference type="ARBA" id="ARBA00004496"/>
    </source>
</evidence>
<dbReference type="PRINTS" id="PR00378">
    <property type="entry name" value="LIIMPHPHTASE"/>
</dbReference>
<comment type="subcellular location">
    <subcellularLocation>
        <location evidence="3">Cytoplasm</location>
    </subcellularLocation>
</comment>
<feature type="compositionally biased region" description="Low complexity" evidence="14">
    <location>
        <begin position="585"/>
        <end position="595"/>
    </location>
</feature>
<dbReference type="GO" id="GO:0008934">
    <property type="term" value="F:inositol monophosphate 1-phosphatase activity"/>
    <property type="evidence" value="ECO:0007669"/>
    <property type="project" value="InterPro"/>
</dbReference>
<evidence type="ECO:0000256" key="6">
    <source>
        <dbReference type="ARBA" id="ARBA00013106"/>
    </source>
</evidence>
<dbReference type="EMBL" id="JAMKOV010000004">
    <property type="protein sequence ID" value="KAI8040469.1"/>
    <property type="molecule type" value="Genomic_DNA"/>
</dbReference>